<sequence>MGVPYSRQIDLAFEQVGPFLQTAKYTFLLLCALQVLATLFLGLVLGLTLLALLALLITVNPDLDTERRAIVTPVMRRMTLGLGRRSGSPDEGVTVEPATHRRSERSEKRK</sequence>
<feature type="compositionally biased region" description="Basic and acidic residues" evidence="1">
    <location>
        <begin position="98"/>
        <end position="110"/>
    </location>
</feature>
<keyword evidence="2" id="KW-1133">Transmembrane helix</keyword>
<dbReference type="OrthoDB" id="3647at2759"/>
<evidence type="ECO:0000313" key="4">
    <source>
        <dbReference type="Proteomes" id="UP000182658"/>
    </source>
</evidence>
<evidence type="ECO:0000256" key="1">
    <source>
        <dbReference type="SAM" id="MobiDB-lite"/>
    </source>
</evidence>
<dbReference type="InParanoid" id="A0A1J7J0L4"/>
<reference evidence="3 4" key="1">
    <citation type="submission" date="2016-10" db="EMBL/GenBank/DDBJ databases">
        <title>Draft genome sequence of Coniochaeta ligniaria NRRL30616, a lignocellulolytic fungus for bioabatement of inhibitors in plant biomass hydrolysates.</title>
        <authorList>
            <consortium name="DOE Joint Genome Institute"/>
            <person name="Jimenez D.J."/>
            <person name="Hector R.E."/>
            <person name="Riley R."/>
            <person name="Sun H."/>
            <person name="Grigoriev I.V."/>
            <person name="Van Elsas J.D."/>
            <person name="Nichols N.N."/>
        </authorList>
    </citation>
    <scope>NUCLEOTIDE SEQUENCE [LARGE SCALE GENOMIC DNA]</scope>
    <source>
        <strain evidence="3 4">NRRL 30616</strain>
    </source>
</reference>
<keyword evidence="2" id="KW-0812">Transmembrane</keyword>
<evidence type="ECO:0000256" key="2">
    <source>
        <dbReference type="SAM" id="Phobius"/>
    </source>
</evidence>
<evidence type="ECO:0000313" key="3">
    <source>
        <dbReference type="EMBL" id="OIW22692.1"/>
    </source>
</evidence>
<organism evidence="3 4">
    <name type="scientific">Coniochaeta ligniaria NRRL 30616</name>
    <dbReference type="NCBI Taxonomy" id="1408157"/>
    <lineage>
        <taxon>Eukaryota</taxon>
        <taxon>Fungi</taxon>
        <taxon>Dikarya</taxon>
        <taxon>Ascomycota</taxon>
        <taxon>Pezizomycotina</taxon>
        <taxon>Sordariomycetes</taxon>
        <taxon>Sordariomycetidae</taxon>
        <taxon>Coniochaetales</taxon>
        <taxon>Coniochaetaceae</taxon>
        <taxon>Coniochaeta</taxon>
    </lineage>
</organism>
<keyword evidence="4" id="KW-1185">Reference proteome</keyword>
<feature type="transmembrane region" description="Helical" evidence="2">
    <location>
        <begin position="25"/>
        <end position="58"/>
    </location>
</feature>
<gene>
    <name evidence="3" type="ORF">CONLIGDRAFT_650367</name>
</gene>
<proteinExistence type="predicted"/>
<dbReference type="EMBL" id="KV875111">
    <property type="protein sequence ID" value="OIW22692.1"/>
    <property type="molecule type" value="Genomic_DNA"/>
</dbReference>
<name>A0A1J7J0L4_9PEZI</name>
<protein>
    <submittedName>
        <fullName evidence="3">Uncharacterized protein</fullName>
    </submittedName>
</protein>
<dbReference type="Proteomes" id="UP000182658">
    <property type="component" value="Unassembled WGS sequence"/>
</dbReference>
<feature type="region of interest" description="Disordered" evidence="1">
    <location>
        <begin position="81"/>
        <end position="110"/>
    </location>
</feature>
<dbReference type="AlphaFoldDB" id="A0A1J7J0L4"/>
<keyword evidence="2" id="KW-0472">Membrane</keyword>
<accession>A0A1J7J0L4</accession>